<feature type="compositionally biased region" description="Low complexity" evidence="1">
    <location>
        <begin position="39"/>
        <end position="57"/>
    </location>
</feature>
<feature type="chain" id="PRO_5039026738" evidence="2">
    <location>
        <begin position="20"/>
        <end position="148"/>
    </location>
</feature>
<feature type="signal peptide" evidence="2">
    <location>
        <begin position="1"/>
        <end position="19"/>
    </location>
</feature>
<accession>A0A853BAI3</accession>
<name>A0A853BAI3_9PSEU</name>
<reference evidence="3 4" key="1">
    <citation type="submission" date="2020-07" db="EMBL/GenBank/DDBJ databases">
        <title>Sequencing the genomes of 1000 actinobacteria strains.</title>
        <authorList>
            <person name="Klenk H.-P."/>
        </authorList>
    </citation>
    <scope>NUCLEOTIDE SEQUENCE [LARGE SCALE GENOMIC DNA]</scope>
    <source>
        <strain evidence="3 4">DSM 104006</strain>
    </source>
</reference>
<proteinExistence type="predicted"/>
<feature type="region of interest" description="Disordered" evidence="1">
    <location>
        <begin position="22"/>
        <end position="59"/>
    </location>
</feature>
<keyword evidence="4" id="KW-1185">Reference proteome</keyword>
<sequence length="148" mass="14753">MTAPRRALALLSLTAAALAGCTDSPATTPSPGTPPPPATTATTTTTTTPPSTTTAAARSDECGTVTAASGLTLRVMDTTTSALDCGAATDLVTRFQQAITGRQPADSARPVSETVDGWLCVSGPPASQGGTSCSRGEDTVFAQVVQPE</sequence>
<evidence type="ECO:0000313" key="3">
    <source>
        <dbReference type="EMBL" id="NYI92179.1"/>
    </source>
</evidence>
<dbReference type="PROSITE" id="PS51257">
    <property type="entry name" value="PROKAR_LIPOPROTEIN"/>
    <property type="match status" value="1"/>
</dbReference>
<dbReference type="Proteomes" id="UP000549616">
    <property type="component" value="Unassembled WGS sequence"/>
</dbReference>
<dbReference type="EMBL" id="JACCFK010000002">
    <property type="protein sequence ID" value="NYI92179.1"/>
    <property type="molecule type" value="Genomic_DNA"/>
</dbReference>
<evidence type="ECO:0000256" key="1">
    <source>
        <dbReference type="SAM" id="MobiDB-lite"/>
    </source>
</evidence>
<evidence type="ECO:0000313" key="4">
    <source>
        <dbReference type="Proteomes" id="UP000549616"/>
    </source>
</evidence>
<protein>
    <submittedName>
        <fullName evidence="3">ABC-type glycerol-3-phosphate transport system substrate-binding protein</fullName>
    </submittedName>
</protein>
<gene>
    <name evidence="3" type="ORF">HNR02_005554</name>
</gene>
<dbReference type="AlphaFoldDB" id="A0A853BAI3"/>
<keyword evidence="2" id="KW-0732">Signal</keyword>
<comment type="caution">
    <text evidence="3">The sequence shown here is derived from an EMBL/GenBank/DDBJ whole genome shotgun (WGS) entry which is preliminary data.</text>
</comment>
<evidence type="ECO:0000256" key="2">
    <source>
        <dbReference type="SAM" id="SignalP"/>
    </source>
</evidence>
<organism evidence="3 4">
    <name type="scientific">Amycolatopsis endophytica</name>
    <dbReference type="NCBI Taxonomy" id="860233"/>
    <lineage>
        <taxon>Bacteria</taxon>
        <taxon>Bacillati</taxon>
        <taxon>Actinomycetota</taxon>
        <taxon>Actinomycetes</taxon>
        <taxon>Pseudonocardiales</taxon>
        <taxon>Pseudonocardiaceae</taxon>
        <taxon>Amycolatopsis</taxon>
    </lineage>
</organism>
<dbReference type="RefSeq" id="WP_218914288.1">
    <property type="nucleotide sequence ID" value="NZ_JACCFK010000002.1"/>
</dbReference>